<protein>
    <submittedName>
        <fullName evidence="4">DUF3452 domain-containing protein</fullName>
    </submittedName>
</protein>
<dbReference type="PANTHER" id="PTHR13742:SF17">
    <property type="entry name" value="RE32990P-RELATED"/>
    <property type="match status" value="1"/>
</dbReference>
<dbReference type="GO" id="GO:0000977">
    <property type="term" value="F:RNA polymerase II transcription regulatory region sequence-specific DNA binding"/>
    <property type="evidence" value="ECO:0007669"/>
    <property type="project" value="TreeGrafter"/>
</dbReference>
<gene>
    <name evidence="2" type="ORF">HDID_LOCUS5924</name>
</gene>
<dbReference type="GO" id="GO:0000785">
    <property type="term" value="C:chromatin"/>
    <property type="evidence" value="ECO:0007669"/>
    <property type="project" value="TreeGrafter"/>
</dbReference>
<dbReference type="GO" id="GO:0030154">
    <property type="term" value="P:cell differentiation"/>
    <property type="evidence" value="ECO:0007669"/>
    <property type="project" value="TreeGrafter"/>
</dbReference>
<organism evidence="4">
    <name type="scientific">Hymenolepis diminuta</name>
    <name type="common">Rat tapeworm</name>
    <dbReference type="NCBI Taxonomy" id="6216"/>
    <lineage>
        <taxon>Eukaryota</taxon>
        <taxon>Metazoa</taxon>
        <taxon>Spiralia</taxon>
        <taxon>Lophotrochozoa</taxon>
        <taxon>Platyhelminthes</taxon>
        <taxon>Cestoda</taxon>
        <taxon>Eucestoda</taxon>
        <taxon>Cyclophyllidea</taxon>
        <taxon>Hymenolepididae</taxon>
        <taxon>Hymenolepis</taxon>
    </lineage>
</organism>
<dbReference type="InterPro" id="IPR024599">
    <property type="entry name" value="RB_N"/>
</dbReference>
<dbReference type="WBParaSite" id="HDID_0000592601-mRNA-1">
    <property type="protein sequence ID" value="HDID_0000592601-mRNA-1"/>
    <property type="gene ID" value="HDID_0000592601"/>
</dbReference>
<dbReference type="GO" id="GO:0005667">
    <property type="term" value="C:transcription regulator complex"/>
    <property type="evidence" value="ECO:0007669"/>
    <property type="project" value="TreeGrafter"/>
</dbReference>
<evidence type="ECO:0000313" key="2">
    <source>
        <dbReference type="EMBL" id="VDL58242.1"/>
    </source>
</evidence>
<dbReference type="Pfam" id="PF11934">
    <property type="entry name" value="DUF3452"/>
    <property type="match status" value="1"/>
</dbReference>
<reference evidence="2 3" key="2">
    <citation type="submission" date="2018-11" db="EMBL/GenBank/DDBJ databases">
        <authorList>
            <consortium name="Pathogen Informatics"/>
        </authorList>
    </citation>
    <scope>NUCLEOTIDE SEQUENCE [LARGE SCALE GENOMIC DNA]</scope>
</reference>
<accession>A0A0R3SLW1</accession>
<name>A0A0R3SLW1_HYMDI</name>
<dbReference type="GO" id="GO:0006357">
    <property type="term" value="P:regulation of transcription by RNA polymerase II"/>
    <property type="evidence" value="ECO:0007669"/>
    <property type="project" value="InterPro"/>
</dbReference>
<evidence type="ECO:0000313" key="4">
    <source>
        <dbReference type="WBParaSite" id="HDID_0000592601-mRNA-1"/>
    </source>
</evidence>
<evidence type="ECO:0000313" key="3">
    <source>
        <dbReference type="Proteomes" id="UP000274504"/>
    </source>
</evidence>
<dbReference type="Gene3D" id="1.10.472.140">
    <property type="match status" value="1"/>
</dbReference>
<evidence type="ECO:0000259" key="1">
    <source>
        <dbReference type="SMART" id="SM01367"/>
    </source>
</evidence>
<dbReference type="SMART" id="SM01367">
    <property type="entry name" value="DUF3452"/>
    <property type="match status" value="1"/>
</dbReference>
<dbReference type="PANTHER" id="PTHR13742">
    <property type="entry name" value="RETINOBLASTOMA-ASSOCIATED PROTEIN RB -RELATED"/>
    <property type="match status" value="1"/>
</dbReference>
<reference evidence="4" key="1">
    <citation type="submission" date="2017-02" db="UniProtKB">
        <authorList>
            <consortium name="WormBaseParasite"/>
        </authorList>
    </citation>
    <scope>IDENTIFICATION</scope>
</reference>
<feature type="domain" description="Retinoblastoma-associated protein N-terminal" evidence="1">
    <location>
        <begin position="64"/>
        <end position="208"/>
    </location>
</feature>
<dbReference type="Proteomes" id="UP000274504">
    <property type="component" value="Unassembled WGS sequence"/>
</dbReference>
<dbReference type="OrthoDB" id="844594at2759"/>
<dbReference type="GO" id="GO:2000134">
    <property type="term" value="P:negative regulation of G1/S transition of mitotic cell cycle"/>
    <property type="evidence" value="ECO:0007669"/>
    <property type="project" value="TreeGrafter"/>
</dbReference>
<dbReference type="EMBL" id="UYSG01003750">
    <property type="protein sequence ID" value="VDL58242.1"/>
    <property type="molecule type" value="Genomic_DNA"/>
</dbReference>
<dbReference type="AlphaFoldDB" id="A0A0R3SLW1"/>
<dbReference type="STRING" id="6216.A0A0R3SLW1"/>
<dbReference type="InterPro" id="IPR028309">
    <property type="entry name" value="RB_fam"/>
</dbReference>
<proteinExistence type="predicted"/>
<sequence>MHLYDEEEPIEKRFEDLCQILCIEGPVREEAWDKYKEVWNNYSIEGDQIQWLVCSLYECCRRPSTTDSVSGQVVVLENAYVSLTRLLATAKMSLVQFFHRIRKWADMTEMSDDAHDRIERLERQFAVSSVAYKHFTKDFPLYFRSLDGGCEENDVPDLDPHSHVTSVDIFRFIWLLFVKTRANFPAIADDLVNSYYILACCMDWMLGVLILTRATRLINIHYRIDARSGSGPLSHSLIFNLSTSSVDSLPCML</sequence>